<dbReference type="AlphaFoldDB" id="A0A6A4T036"/>
<dbReference type="EMBL" id="VEVO01000009">
    <property type="protein sequence ID" value="KAF0037668.1"/>
    <property type="molecule type" value="Genomic_DNA"/>
</dbReference>
<gene>
    <name evidence="1" type="ORF">F2P81_010542</name>
</gene>
<organism evidence="1 2">
    <name type="scientific">Scophthalmus maximus</name>
    <name type="common">Turbot</name>
    <name type="synonym">Psetta maxima</name>
    <dbReference type="NCBI Taxonomy" id="52904"/>
    <lineage>
        <taxon>Eukaryota</taxon>
        <taxon>Metazoa</taxon>
        <taxon>Chordata</taxon>
        <taxon>Craniata</taxon>
        <taxon>Vertebrata</taxon>
        <taxon>Euteleostomi</taxon>
        <taxon>Actinopterygii</taxon>
        <taxon>Neopterygii</taxon>
        <taxon>Teleostei</taxon>
        <taxon>Neoteleostei</taxon>
        <taxon>Acanthomorphata</taxon>
        <taxon>Carangaria</taxon>
        <taxon>Pleuronectiformes</taxon>
        <taxon>Pleuronectoidei</taxon>
        <taxon>Scophthalmidae</taxon>
        <taxon>Scophthalmus</taxon>
    </lineage>
</organism>
<name>A0A6A4T036_SCOMX</name>
<evidence type="ECO:0000313" key="2">
    <source>
        <dbReference type="Proteomes" id="UP000438429"/>
    </source>
</evidence>
<evidence type="ECO:0000313" key="1">
    <source>
        <dbReference type="EMBL" id="KAF0037668.1"/>
    </source>
</evidence>
<reference evidence="1 2" key="1">
    <citation type="submission" date="2019-06" db="EMBL/GenBank/DDBJ databases">
        <title>Draft genomes of female and male turbot (Scophthalmus maximus).</title>
        <authorList>
            <person name="Xu H."/>
            <person name="Xu X.-W."/>
            <person name="Shao C."/>
            <person name="Chen S."/>
        </authorList>
    </citation>
    <scope>NUCLEOTIDE SEQUENCE [LARGE SCALE GENOMIC DNA]</scope>
    <source>
        <strain evidence="1">Ysfricsl-2016a</strain>
        <tissue evidence="1">Blood</tissue>
    </source>
</reference>
<protein>
    <submittedName>
        <fullName evidence="1">Uncharacterized protein</fullName>
    </submittedName>
</protein>
<comment type="caution">
    <text evidence="1">The sequence shown here is derived from an EMBL/GenBank/DDBJ whole genome shotgun (WGS) entry which is preliminary data.</text>
</comment>
<accession>A0A6A4T036</accession>
<proteinExistence type="predicted"/>
<sequence>MKMTWGRGSERVSSVHVTDADVDRVTSSSTYLLRRTLPNVGTHYPETQPSSAGLRPIAASRSCALRKRDAEEMAELR</sequence>
<dbReference type="Proteomes" id="UP000438429">
    <property type="component" value="Unassembled WGS sequence"/>
</dbReference>